<name>A0A559JB05_9BACL</name>
<comment type="pathway">
    <text evidence="3">Carbohydrate biosynthesis; dTDP-L-rhamnose biosynthesis.</text>
</comment>
<gene>
    <name evidence="4" type="primary">rfbC</name>
    <name evidence="4" type="ORF">FPZ45_19055</name>
</gene>
<keyword evidence="5" id="KW-1185">Reference proteome</keyword>
<dbReference type="Gene3D" id="2.60.120.10">
    <property type="entry name" value="Jelly Rolls"/>
    <property type="match status" value="1"/>
</dbReference>
<dbReference type="InterPro" id="IPR011051">
    <property type="entry name" value="RmlC_Cupin_sf"/>
</dbReference>
<dbReference type="PANTHER" id="PTHR21047:SF2">
    <property type="entry name" value="THYMIDINE DIPHOSPHO-4-KETO-RHAMNOSE 3,5-EPIMERASE"/>
    <property type="match status" value="1"/>
</dbReference>
<dbReference type="UniPathway" id="UPA00124"/>
<proteinExistence type="inferred from homology"/>
<comment type="function">
    <text evidence="3">Catalyzes the epimerization of the C3' and C5'positions of dTDP-6-deoxy-D-xylo-4-hexulose, forming dTDP-6-deoxy-L-lyxo-4-hexulose.</text>
</comment>
<dbReference type="GO" id="GO:0005829">
    <property type="term" value="C:cytosol"/>
    <property type="evidence" value="ECO:0007669"/>
    <property type="project" value="TreeGrafter"/>
</dbReference>
<dbReference type="CDD" id="cd00438">
    <property type="entry name" value="cupin_RmlC"/>
    <property type="match status" value="1"/>
</dbReference>
<evidence type="ECO:0000256" key="3">
    <source>
        <dbReference type="RuleBase" id="RU364069"/>
    </source>
</evidence>
<feature type="site" description="Participates in a stacking interaction with the thymidine ring of dTDP-4-oxo-6-deoxyglucose" evidence="2">
    <location>
        <position position="139"/>
    </location>
</feature>
<dbReference type="PANTHER" id="PTHR21047">
    <property type="entry name" value="DTDP-6-DEOXY-D-GLUCOSE-3,5 EPIMERASE"/>
    <property type="match status" value="1"/>
</dbReference>
<evidence type="ECO:0000256" key="1">
    <source>
        <dbReference type="PIRSR" id="PIRSR600888-1"/>
    </source>
</evidence>
<dbReference type="AlphaFoldDB" id="A0A559JB05"/>
<dbReference type="SUPFAM" id="SSF51182">
    <property type="entry name" value="RmlC-like cupins"/>
    <property type="match status" value="1"/>
</dbReference>
<evidence type="ECO:0000313" key="4">
    <source>
        <dbReference type="EMBL" id="TVX97062.1"/>
    </source>
</evidence>
<accession>A0A559JB05</accession>
<dbReference type="InterPro" id="IPR000888">
    <property type="entry name" value="RmlC-like"/>
</dbReference>
<dbReference type="Pfam" id="PF00908">
    <property type="entry name" value="dTDP_sugar_isom"/>
    <property type="match status" value="1"/>
</dbReference>
<reference evidence="4 5" key="1">
    <citation type="submission" date="2019-07" db="EMBL/GenBank/DDBJ databases">
        <authorList>
            <person name="Kim J."/>
        </authorList>
    </citation>
    <scope>NUCLEOTIDE SEQUENCE [LARGE SCALE GENOMIC DNA]</scope>
    <source>
        <strain evidence="4 5">G13</strain>
    </source>
</reference>
<evidence type="ECO:0000313" key="5">
    <source>
        <dbReference type="Proteomes" id="UP000316330"/>
    </source>
</evidence>
<comment type="subunit">
    <text evidence="3">Homodimer.</text>
</comment>
<dbReference type="EMBL" id="VNJJ01000013">
    <property type="protein sequence ID" value="TVX97062.1"/>
    <property type="molecule type" value="Genomic_DNA"/>
</dbReference>
<comment type="catalytic activity">
    <reaction evidence="3">
        <text>dTDP-4-dehydro-6-deoxy-alpha-D-glucose = dTDP-4-dehydro-beta-L-rhamnose</text>
        <dbReference type="Rhea" id="RHEA:16969"/>
        <dbReference type="ChEBI" id="CHEBI:57649"/>
        <dbReference type="ChEBI" id="CHEBI:62830"/>
        <dbReference type="EC" id="5.1.3.13"/>
    </reaction>
</comment>
<feature type="active site" description="Proton donor" evidence="1">
    <location>
        <position position="133"/>
    </location>
</feature>
<dbReference type="Proteomes" id="UP000316330">
    <property type="component" value="Unassembled WGS sequence"/>
</dbReference>
<dbReference type="GO" id="GO:0008830">
    <property type="term" value="F:dTDP-4-dehydrorhamnose 3,5-epimerase activity"/>
    <property type="evidence" value="ECO:0007669"/>
    <property type="project" value="UniProtKB-UniRule"/>
</dbReference>
<dbReference type="GO" id="GO:0000271">
    <property type="term" value="P:polysaccharide biosynthetic process"/>
    <property type="evidence" value="ECO:0007669"/>
    <property type="project" value="TreeGrafter"/>
</dbReference>
<dbReference type="GO" id="GO:0019305">
    <property type="term" value="P:dTDP-rhamnose biosynthetic process"/>
    <property type="evidence" value="ECO:0007669"/>
    <property type="project" value="UniProtKB-UniRule"/>
</dbReference>
<feature type="active site" description="Proton acceptor" evidence="1">
    <location>
        <position position="63"/>
    </location>
</feature>
<comment type="caution">
    <text evidence="4">The sequence shown here is derived from an EMBL/GenBank/DDBJ whole genome shotgun (WGS) entry which is preliminary data.</text>
</comment>
<dbReference type="NCBIfam" id="TIGR01221">
    <property type="entry name" value="rmlC"/>
    <property type="match status" value="1"/>
</dbReference>
<protein>
    <recommendedName>
        <fullName evidence="3">dTDP-4-dehydrorhamnose 3,5-epimerase</fullName>
        <ecNumber evidence="3">5.1.3.13</ecNumber>
    </recommendedName>
    <alternativeName>
        <fullName evidence="3">Thymidine diphospho-4-keto-rhamnose 3,5-epimerase</fullName>
    </alternativeName>
</protein>
<dbReference type="OrthoDB" id="9800680at2"/>
<organism evidence="4 5">
    <name type="scientific">Cohnella terricola</name>
    <dbReference type="NCBI Taxonomy" id="1289167"/>
    <lineage>
        <taxon>Bacteria</taxon>
        <taxon>Bacillati</taxon>
        <taxon>Bacillota</taxon>
        <taxon>Bacilli</taxon>
        <taxon>Bacillales</taxon>
        <taxon>Paenibacillaceae</taxon>
        <taxon>Cohnella</taxon>
    </lineage>
</organism>
<comment type="similarity">
    <text evidence="3">Belongs to the dTDP-4-dehydrorhamnose 3,5-epimerase family.</text>
</comment>
<evidence type="ECO:0000256" key="2">
    <source>
        <dbReference type="PIRSR" id="PIRSR600888-3"/>
    </source>
</evidence>
<dbReference type="EC" id="5.1.3.13" evidence="3"/>
<sequence>MKIREGQILKDIIVIEPTVYEDNRGFFLESYNKEKLAKAGITAEFVQDNHSLSLEVGVIRGLHYQLNPHAQSKLVRVTSGAIYDIVVDIRQGSPTFGKWEGFELSSRNKLQLFVPKGFAHGFCTLESRTEVQYKVDCFYSPEHDRGIAWNDPGLGIQWPVTPPVLSSKDIGHPLIGDADNNFVY</sequence>
<keyword evidence="3 4" id="KW-0413">Isomerase</keyword>
<dbReference type="RefSeq" id="WP_144705428.1">
    <property type="nucleotide sequence ID" value="NZ_VNJJ01000013.1"/>
</dbReference>
<dbReference type="InterPro" id="IPR014710">
    <property type="entry name" value="RmlC-like_jellyroll"/>
</dbReference>